<accession>A0A4R2LFC0</accession>
<evidence type="ECO:0000256" key="2">
    <source>
        <dbReference type="ARBA" id="ARBA00022801"/>
    </source>
</evidence>
<evidence type="ECO:0000256" key="4">
    <source>
        <dbReference type="HAMAP-Rule" id="MF_00626"/>
    </source>
</evidence>
<dbReference type="SUPFAM" id="SSF53163">
    <property type="entry name" value="HybD-like"/>
    <property type="match status" value="1"/>
</dbReference>
<comment type="subunit">
    <text evidence="4">Homotetramer.</text>
</comment>
<dbReference type="GO" id="GO:0006508">
    <property type="term" value="P:proteolysis"/>
    <property type="evidence" value="ECO:0007669"/>
    <property type="project" value="UniProtKB-UniRule"/>
</dbReference>
<comment type="caution">
    <text evidence="5">The sequence shown here is derived from an EMBL/GenBank/DDBJ whole genome shotgun (WGS) entry which is preliminary data.</text>
</comment>
<dbReference type="EC" id="3.4.24.78" evidence="4"/>
<dbReference type="NCBIfam" id="TIGR01441">
    <property type="entry name" value="GPR"/>
    <property type="match status" value="1"/>
</dbReference>
<dbReference type="AlphaFoldDB" id="A0A4R2LFC0"/>
<comment type="function">
    <text evidence="4">Initiates the rapid degradation of small, acid-soluble proteins during spore germination.</text>
</comment>
<evidence type="ECO:0000256" key="3">
    <source>
        <dbReference type="ARBA" id="ARBA00023145"/>
    </source>
</evidence>
<dbReference type="GO" id="GO:0009847">
    <property type="term" value="P:spore germination"/>
    <property type="evidence" value="ECO:0007669"/>
    <property type="project" value="UniProtKB-UniRule"/>
</dbReference>
<feature type="chain" id="PRO_5023462268" description="Germination protease" evidence="4">
    <location>
        <begin position="9"/>
        <end position="318"/>
    </location>
</feature>
<dbReference type="InterPro" id="IPR005080">
    <property type="entry name" value="Peptidase_A25"/>
</dbReference>
<dbReference type="Pfam" id="PF03418">
    <property type="entry name" value="Peptidase_A25"/>
    <property type="match status" value="1"/>
</dbReference>
<evidence type="ECO:0000313" key="6">
    <source>
        <dbReference type="Proteomes" id="UP000295711"/>
    </source>
</evidence>
<comment type="PTM">
    <text evidence="4">Autoproteolytically processed. The inactive tetrameric zymogen termed p46 autoprocesses to a smaller form termed p41, which is active only during spore germination.</text>
</comment>
<organism evidence="5 6">
    <name type="scientific">Frisingicoccus caecimuris</name>
    <dbReference type="NCBI Taxonomy" id="1796636"/>
    <lineage>
        <taxon>Bacteria</taxon>
        <taxon>Bacillati</taxon>
        <taxon>Bacillota</taxon>
        <taxon>Clostridia</taxon>
        <taxon>Lachnospirales</taxon>
        <taxon>Lachnospiraceae</taxon>
        <taxon>Frisingicoccus</taxon>
    </lineage>
</organism>
<dbReference type="Gene3D" id="3.40.50.1450">
    <property type="entry name" value="HybD-like"/>
    <property type="match status" value="1"/>
</dbReference>
<dbReference type="OrthoDB" id="9777293at2"/>
<sequence>MNSSVRTDLAIENAEMFQETEELQGIRIEEETGQVSGIRVTWVTVENEQGAKKLGKAIGDYVTLEVPMLDATDVSYHREITNEVAEQIRRLLPDIKHKRVLVAGVGNREMAPDALGPMVVDHLFITRHLIQEYGKHSEITKGMGCVSALAPGVMAQTGIETREILLGTIRETKPEVLIVIDALAARSVKRLNKTIQITNTGIAPGAGVGNRRFGIDAESMGIPVIAIGIPTVIDAATIVNDTVGNLLAIMDETRNRLSERIWEGVAPFDEQERYQLMRELMAPEMMNMFVTPKNIDEIVQQMSYTLSESLNSLCHSMA</sequence>
<dbReference type="Proteomes" id="UP000295711">
    <property type="component" value="Unassembled WGS sequence"/>
</dbReference>
<dbReference type="GO" id="GO:0004222">
    <property type="term" value="F:metalloendopeptidase activity"/>
    <property type="evidence" value="ECO:0007669"/>
    <property type="project" value="UniProtKB-UniRule"/>
</dbReference>
<proteinExistence type="inferred from homology"/>
<protein>
    <recommendedName>
        <fullName evidence="4">Germination protease</fullName>
        <ecNumber evidence="4">3.4.24.78</ecNumber>
    </recommendedName>
    <alternativeName>
        <fullName evidence="4">GPR endopeptidase</fullName>
    </alternativeName>
    <alternativeName>
        <fullName evidence="4">Germination proteinase</fullName>
    </alternativeName>
    <alternativeName>
        <fullName evidence="4">Spore protease</fullName>
    </alternativeName>
</protein>
<dbReference type="InterPro" id="IPR023430">
    <property type="entry name" value="Pept_HybD-like_dom_sf"/>
</dbReference>
<evidence type="ECO:0000256" key="1">
    <source>
        <dbReference type="ARBA" id="ARBA00022670"/>
    </source>
</evidence>
<dbReference type="EMBL" id="SLXA01000002">
    <property type="protein sequence ID" value="TCO85818.1"/>
    <property type="molecule type" value="Genomic_DNA"/>
</dbReference>
<reference evidence="5 6" key="1">
    <citation type="submission" date="2019-03" db="EMBL/GenBank/DDBJ databases">
        <title>Genomic Encyclopedia of Type Strains, Phase IV (KMG-IV): sequencing the most valuable type-strain genomes for metagenomic binning, comparative biology and taxonomic classification.</title>
        <authorList>
            <person name="Goeker M."/>
        </authorList>
    </citation>
    <scope>NUCLEOTIDE SEQUENCE [LARGE SCALE GENOMIC DNA]</scope>
    <source>
        <strain evidence="5 6">DSM 28559</strain>
    </source>
</reference>
<evidence type="ECO:0000313" key="5">
    <source>
        <dbReference type="EMBL" id="TCO85818.1"/>
    </source>
</evidence>
<keyword evidence="6" id="KW-1185">Reference proteome</keyword>
<comment type="similarity">
    <text evidence="4">Belongs to the peptidase A25 family.</text>
</comment>
<comment type="catalytic activity">
    <reaction evidence="4">
        <text>Endopeptidase action with P4 Glu or Asp, P1 preferably Glu &gt; Asp, P1' hydrophobic and P2' Ala.</text>
        <dbReference type="EC" id="3.4.24.78"/>
    </reaction>
</comment>
<keyword evidence="2 4" id="KW-0378">Hydrolase</keyword>
<dbReference type="RefSeq" id="WP_132088656.1">
    <property type="nucleotide sequence ID" value="NZ_JANKAQ010000001.1"/>
</dbReference>
<dbReference type="PIRSF" id="PIRSF019549">
    <property type="entry name" value="Peptidase_A25"/>
    <property type="match status" value="1"/>
</dbReference>
<feature type="propeptide" id="PRO_5021055377" evidence="4">
    <location>
        <begin position="1"/>
        <end position="8"/>
    </location>
</feature>
<keyword evidence="3 4" id="KW-0865">Zymogen</keyword>
<name>A0A4R2LFC0_9FIRM</name>
<keyword evidence="1 4" id="KW-0645">Protease</keyword>
<dbReference type="HAMAP" id="MF_00626">
    <property type="entry name" value="Germination_prot"/>
    <property type="match status" value="1"/>
</dbReference>
<gene>
    <name evidence="4" type="primary">gpr</name>
    <name evidence="5" type="ORF">EV212_102133</name>
</gene>